<dbReference type="PANTHER" id="PTHR46027">
    <property type="entry name" value="PEROXISOMAL TARGETING SIGNAL 2 RECEPTOR"/>
    <property type="match status" value="1"/>
</dbReference>
<evidence type="ECO:0000256" key="11">
    <source>
        <dbReference type="PROSITE-ProRule" id="PRU00221"/>
    </source>
</evidence>
<evidence type="ECO:0000256" key="3">
    <source>
        <dbReference type="ARBA" id="ARBA00022448"/>
    </source>
</evidence>
<keyword evidence="3" id="KW-0813">Transport</keyword>
<organism evidence="12 13">
    <name type="scientific">Reticulomyxa filosa</name>
    <dbReference type="NCBI Taxonomy" id="46433"/>
    <lineage>
        <taxon>Eukaryota</taxon>
        <taxon>Sar</taxon>
        <taxon>Rhizaria</taxon>
        <taxon>Retaria</taxon>
        <taxon>Foraminifera</taxon>
        <taxon>Monothalamids</taxon>
        <taxon>Reticulomyxidae</taxon>
        <taxon>Reticulomyxa</taxon>
    </lineage>
</organism>
<dbReference type="InterPro" id="IPR015943">
    <property type="entry name" value="WD40/YVTN_repeat-like_dom_sf"/>
</dbReference>
<dbReference type="InterPro" id="IPR044536">
    <property type="entry name" value="PEX7"/>
</dbReference>
<dbReference type="AlphaFoldDB" id="X6MNF5"/>
<dbReference type="GO" id="GO:0005782">
    <property type="term" value="C:peroxisomal matrix"/>
    <property type="evidence" value="ECO:0007669"/>
    <property type="project" value="UniProtKB-SubCell"/>
</dbReference>
<comment type="similarity">
    <text evidence="9">Belongs to the WD repeat peroxin-7 family.</text>
</comment>
<dbReference type="Gene3D" id="2.130.10.10">
    <property type="entry name" value="YVTN repeat-like/Quinoprotein amine dehydrogenase"/>
    <property type="match status" value="3"/>
</dbReference>
<feature type="repeat" description="WD" evidence="11">
    <location>
        <begin position="137"/>
        <end position="184"/>
    </location>
</feature>
<dbReference type="InterPro" id="IPR001680">
    <property type="entry name" value="WD40_rpt"/>
</dbReference>
<dbReference type="InterPro" id="IPR036322">
    <property type="entry name" value="WD40_repeat_dom_sf"/>
</dbReference>
<name>X6MNF5_RETFI</name>
<dbReference type="GO" id="GO:0005053">
    <property type="term" value="F:peroxisome matrix targeting signal-2 binding"/>
    <property type="evidence" value="ECO:0007669"/>
    <property type="project" value="InterPro"/>
</dbReference>
<dbReference type="PROSITE" id="PS50294">
    <property type="entry name" value="WD_REPEATS_REGION"/>
    <property type="match status" value="4"/>
</dbReference>
<accession>X6MNF5</accession>
<dbReference type="PANTHER" id="PTHR46027:SF1">
    <property type="entry name" value="PEROXISOMAL TARGETING SIGNAL 2 RECEPTOR"/>
    <property type="match status" value="1"/>
</dbReference>
<evidence type="ECO:0000256" key="8">
    <source>
        <dbReference type="ARBA" id="ARBA00023140"/>
    </source>
</evidence>
<feature type="repeat" description="WD" evidence="11">
    <location>
        <begin position="112"/>
        <end position="136"/>
    </location>
</feature>
<protein>
    <recommendedName>
        <fullName evidence="10">Peroxin-7</fullName>
    </recommendedName>
</protein>
<dbReference type="Pfam" id="PF00400">
    <property type="entry name" value="WD40"/>
    <property type="match status" value="6"/>
</dbReference>
<dbReference type="InterPro" id="IPR019775">
    <property type="entry name" value="WD40_repeat_CS"/>
</dbReference>
<comment type="subcellular location">
    <subcellularLocation>
        <location evidence="2">Cytoplasm</location>
        <location evidence="2">Cytosol</location>
    </subcellularLocation>
    <subcellularLocation>
        <location evidence="1">Peroxisome matrix</location>
    </subcellularLocation>
</comment>
<feature type="repeat" description="WD" evidence="11">
    <location>
        <begin position="290"/>
        <end position="338"/>
    </location>
</feature>
<dbReference type="SUPFAM" id="SSF50978">
    <property type="entry name" value="WD40 repeat-like"/>
    <property type="match status" value="1"/>
</dbReference>
<evidence type="ECO:0000256" key="10">
    <source>
        <dbReference type="ARBA" id="ARBA00032565"/>
    </source>
</evidence>
<evidence type="ECO:0000256" key="7">
    <source>
        <dbReference type="ARBA" id="ARBA00022927"/>
    </source>
</evidence>
<keyword evidence="13" id="KW-1185">Reference proteome</keyword>
<dbReference type="InterPro" id="IPR020472">
    <property type="entry name" value="WD40_PAC1"/>
</dbReference>
<dbReference type="PROSITE" id="PS00678">
    <property type="entry name" value="WD_REPEATS_1"/>
    <property type="match status" value="6"/>
</dbReference>
<evidence type="ECO:0000256" key="6">
    <source>
        <dbReference type="ARBA" id="ARBA00022737"/>
    </source>
</evidence>
<keyword evidence="5 11" id="KW-0853">WD repeat</keyword>
<keyword evidence="8" id="KW-0576">Peroxisome</keyword>
<dbReference type="SMART" id="SM00320">
    <property type="entry name" value="WD40"/>
    <property type="match status" value="6"/>
</dbReference>
<evidence type="ECO:0000256" key="4">
    <source>
        <dbReference type="ARBA" id="ARBA00022490"/>
    </source>
</evidence>
<dbReference type="GO" id="GO:0005829">
    <property type="term" value="C:cytosol"/>
    <property type="evidence" value="ECO:0007669"/>
    <property type="project" value="UniProtKB-SubCell"/>
</dbReference>
<reference evidence="12 13" key="1">
    <citation type="journal article" date="2013" name="Curr. Biol.">
        <title>The Genome of the Foraminiferan Reticulomyxa filosa.</title>
        <authorList>
            <person name="Glockner G."/>
            <person name="Hulsmann N."/>
            <person name="Schleicher M."/>
            <person name="Noegel A.A."/>
            <person name="Eichinger L."/>
            <person name="Gallinger C."/>
            <person name="Pawlowski J."/>
            <person name="Sierra R."/>
            <person name="Euteneuer U."/>
            <person name="Pillet L."/>
            <person name="Moustafa A."/>
            <person name="Platzer M."/>
            <person name="Groth M."/>
            <person name="Szafranski K."/>
            <person name="Schliwa M."/>
        </authorList>
    </citation>
    <scope>NUCLEOTIDE SEQUENCE [LARGE SCALE GENOMIC DNA]</scope>
</reference>
<dbReference type="Proteomes" id="UP000023152">
    <property type="component" value="Unassembled WGS sequence"/>
</dbReference>
<evidence type="ECO:0000256" key="1">
    <source>
        <dbReference type="ARBA" id="ARBA00004253"/>
    </source>
</evidence>
<evidence type="ECO:0000256" key="2">
    <source>
        <dbReference type="ARBA" id="ARBA00004514"/>
    </source>
</evidence>
<evidence type="ECO:0000256" key="9">
    <source>
        <dbReference type="ARBA" id="ARBA00024017"/>
    </source>
</evidence>
<gene>
    <name evidence="12" type="ORF">RFI_21831</name>
</gene>
<keyword evidence="4" id="KW-0963">Cytoplasm</keyword>
<dbReference type="EMBL" id="ASPP01019044">
    <property type="protein sequence ID" value="ETO15533.1"/>
    <property type="molecule type" value="Genomic_DNA"/>
</dbReference>
<sequence>LHQQFYHYLILNNCFLSICIYQKEFKRKNEKKYQCNYHLYSEEDEIQTIIHHWIRILNIKLGWIQDFNKLVIKYANFFMLDLFRSSSKLLNTFNKRANKLLSIDYSTFGDCQFICSGSNDSTVRLWDIETNQQIQSFNGHSGYVHCVKFSRYHQNNSHCNVICSSSRDKTIRFWDVKNNQQLKLFNGHTSVVFGIEFSSFNSGRYLCSVSYDKTIRLWDVEMYKPLHVFNGYKAIFCVDISPLQSNNNDNDNKMNNIGVIGGNGYTICSGSLDKTIRIWDIETAKEFIVFKGHNRYVSSVKYASNELGIDGGANTILSGSADTSVRLWDIRSGEQIQVFNGHTHYVCAVEYSPFVINNNEASGCSNVICSGSRDNTIRFWDIRSNKKELYIIQGDDKEHDGVQCFKFIRLKKIKKTIMIVAV</sequence>
<dbReference type="PRINTS" id="PR00320">
    <property type="entry name" value="GPROTEINBRPT"/>
</dbReference>
<evidence type="ECO:0000313" key="13">
    <source>
        <dbReference type="Proteomes" id="UP000023152"/>
    </source>
</evidence>
<keyword evidence="6" id="KW-0677">Repeat</keyword>
<comment type="caution">
    <text evidence="12">The sequence shown here is derived from an EMBL/GenBank/DDBJ whole genome shotgun (WGS) entry which is preliminary data.</text>
</comment>
<feature type="repeat" description="WD" evidence="11">
    <location>
        <begin position="339"/>
        <end position="390"/>
    </location>
</feature>
<dbReference type="PROSITE" id="PS50082">
    <property type="entry name" value="WD_REPEATS_2"/>
    <property type="match status" value="6"/>
</dbReference>
<feature type="non-terminal residue" evidence="12">
    <location>
        <position position="1"/>
    </location>
</feature>
<keyword evidence="7" id="KW-0653">Protein transport</keyword>
<evidence type="ECO:0000313" key="12">
    <source>
        <dbReference type="EMBL" id="ETO15533.1"/>
    </source>
</evidence>
<feature type="repeat" description="WD" evidence="11">
    <location>
        <begin position="185"/>
        <end position="228"/>
    </location>
</feature>
<proteinExistence type="inferred from homology"/>
<dbReference type="GO" id="GO:0016558">
    <property type="term" value="P:protein import into peroxisome matrix"/>
    <property type="evidence" value="ECO:0007669"/>
    <property type="project" value="InterPro"/>
</dbReference>
<evidence type="ECO:0000256" key="5">
    <source>
        <dbReference type="ARBA" id="ARBA00022574"/>
    </source>
</evidence>
<dbReference type="CDD" id="cd00200">
    <property type="entry name" value="WD40"/>
    <property type="match status" value="1"/>
</dbReference>
<feature type="non-terminal residue" evidence="12">
    <location>
        <position position="422"/>
    </location>
</feature>
<feature type="repeat" description="WD" evidence="11">
    <location>
        <begin position="263"/>
        <end position="289"/>
    </location>
</feature>